<protein>
    <submittedName>
        <fullName evidence="2">Uncharacterized protein</fullName>
    </submittedName>
</protein>
<gene>
    <name evidence="2" type="ORF">FIBSPDRAFT_901209</name>
</gene>
<dbReference type="AlphaFoldDB" id="A0A165XEV7"/>
<keyword evidence="3" id="KW-1185">Reference proteome</keyword>
<proteinExistence type="predicted"/>
<feature type="compositionally biased region" description="Basic and acidic residues" evidence="1">
    <location>
        <begin position="94"/>
        <end position="104"/>
    </location>
</feature>
<evidence type="ECO:0000256" key="1">
    <source>
        <dbReference type="SAM" id="MobiDB-lite"/>
    </source>
</evidence>
<dbReference type="Proteomes" id="UP000076532">
    <property type="component" value="Unassembled WGS sequence"/>
</dbReference>
<name>A0A165XEV7_9AGAM</name>
<feature type="compositionally biased region" description="Polar residues" evidence="1">
    <location>
        <begin position="120"/>
        <end position="130"/>
    </location>
</feature>
<evidence type="ECO:0000313" key="2">
    <source>
        <dbReference type="EMBL" id="KZP08479.1"/>
    </source>
</evidence>
<reference evidence="2 3" key="1">
    <citation type="journal article" date="2016" name="Mol. Biol. Evol.">
        <title>Comparative Genomics of Early-Diverging Mushroom-Forming Fungi Provides Insights into the Origins of Lignocellulose Decay Capabilities.</title>
        <authorList>
            <person name="Nagy L.G."/>
            <person name="Riley R."/>
            <person name="Tritt A."/>
            <person name="Adam C."/>
            <person name="Daum C."/>
            <person name="Floudas D."/>
            <person name="Sun H."/>
            <person name="Yadav J.S."/>
            <person name="Pangilinan J."/>
            <person name="Larsson K.H."/>
            <person name="Matsuura K."/>
            <person name="Barry K."/>
            <person name="Labutti K."/>
            <person name="Kuo R."/>
            <person name="Ohm R.A."/>
            <person name="Bhattacharya S.S."/>
            <person name="Shirouzu T."/>
            <person name="Yoshinaga Y."/>
            <person name="Martin F.M."/>
            <person name="Grigoriev I.V."/>
            <person name="Hibbett D.S."/>
        </authorList>
    </citation>
    <scope>NUCLEOTIDE SEQUENCE [LARGE SCALE GENOMIC DNA]</scope>
    <source>
        <strain evidence="2 3">CBS 109695</strain>
    </source>
</reference>
<feature type="compositionally biased region" description="Basic residues" evidence="1">
    <location>
        <begin position="9"/>
        <end position="26"/>
    </location>
</feature>
<accession>A0A165XEV7</accession>
<organism evidence="2 3">
    <name type="scientific">Athelia psychrophila</name>
    <dbReference type="NCBI Taxonomy" id="1759441"/>
    <lineage>
        <taxon>Eukaryota</taxon>
        <taxon>Fungi</taxon>
        <taxon>Dikarya</taxon>
        <taxon>Basidiomycota</taxon>
        <taxon>Agaricomycotina</taxon>
        <taxon>Agaricomycetes</taxon>
        <taxon>Agaricomycetidae</taxon>
        <taxon>Atheliales</taxon>
        <taxon>Atheliaceae</taxon>
        <taxon>Athelia</taxon>
    </lineage>
</organism>
<dbReference type="EMBL" id="KV417720">
    <property type="protein sequence ID" value="KZP08479.1"/>
    <property type="molecule type" value="Genomic_DNA"/>
</dbReference>
<sequence>MFNTTPGSSKHRREGIKKVPRGKHGKPVKETKSERHKQKERKIQQRNSLEKKEGRRCTRGGRGRGTISITRMSGLRVVWHEKKQGASQGGGETSRNDVEEDQSHFSHSTNIPRSPKSRIQHTPTSQSPNHQPVAFSLRTTSTLGKQYPGSAPKPRAGGGWGRARSLSALSAPRAIISPPSYDPAWSGISTLPSILLQSPNAKIQLHHEARVQTFMVTEQRRRLFASLMRVVAGCIWRGGGGDVVQHCQQEFGRILGFSAVVRIAAITSGIPWMVKMTLERKRNGKREV</sequence>
<feature type="region of interest" description="Disordered" evidence="1">
    <location>
        <begin position="1"/>
        <end position="162"/>
    </location>
</feature>
<evidence type="ECO:0000313" key="3">
    <source>
        <dbReference type="Proteomes" id="UP000076532"/>
    </source>
</evidence>